<dbReference type="Pfam" id="PF09814">
    <property type="entry name" value="HECT_2"/>
    <property type="match status" value="1"/>
</dbReference>
<evidence type="ECO:0000259" key="11">
    <source>
        <dbReference type="PROSITE" id="PS51203"/>
    </source>
</evidence>
<dbReference type="PANTHER" id="PTHR12176:SF79">
    <property type="entry name" value="METHYLTRANSFERASE TYPE 11 DOMAIN-CONTAINING PROTEIN"/>
    <property type="match status" value="1"/>
</dbReference>
<keyword evidence="4" id="KW-0479">Metal-binding</keyword>
<evidence type="ECO:0000256" key="3">
    <source>
        <dbReference type="ARBA" id="ARBA00022679"/>
    </source>
</evidence>
<dbReference type="InterPro" id="IPR007052">
    <property type="entry name" value="CS_dom"/>
</dbReference>
<evidence type="ECO:0000256" key="9">
    <source>
        <dbReference type="SAM" id="MobiDB-lite"/>
    </source>
</evidence>
<feature type="coiled-coil region" evidence="8">
    <location>
        <begin position="61"/>
        <end position="141"/>
    </location>
</feature>
<dbReference type="SUPFAM" id="SSF144232">
    <property type="entry name" value="HIT/MYND zinc finger-like"/>
    <property type="match status" value="1"/>
</dbReference>
<organism evidence="12 13">
    <name type="scientific">Triparma strigata</name>
    <dbReference type="NCBI Taxonomy" id="1606541"/>
    <lineage>
        <taxon>Eukaryota</taxon>
        <taxon>Sar</taxon>
        <taxon>Stramenopiles</taxon>
        <taxon>Ochrophyta</taxon>
        <taxon>Bolidophyceae</taxon>
        <taxon>Parmales</taxon>
        <taxon>Triparmaceae</taxon>
        <taxon>Triparma</taxon>
    </lineage>
</organism>
<dbReference type="GO" id="GO:0032259">
    <property type="term" value="P:methylation"/>
    <property type="evidence" value="ECO:0007669"/>
    <property type="project" value="UniProtKB-KW"/>
</dbReference>
<keyword evidence="13" id="KW-1185">Reference proteome</keyword>
<gene>
    <name evidence="12" type="ORF">TrST_g14149</name>
</gene>
<keyword evidence="6" id="KW-0862">Zinc</keyword>
<dbReference type="PROSITE" id="PS01360">
    <property type="entry name" value="ZF_MYND_1"/>
    <property type="match status" value="1"/>
</dbReference>
<feature type="coiled-coil region" evidence="8">
    <location>
        <begin position="440"/>
        <end position="478"/>
    </location>
</feature>
<dbReference type="AlphaFoldDB" id="A0A9W7E6E6"/>
<comment type="caution">
    <text evidence="12">The sequence shown here is derived from an EMBL/GenBank/DDBJ whole genome shotgun (WGS) entry which is preliminary data.</text>
</comment>
<dbReference type="PANTHER" id="PTHR12176">
    <property type="entry name" value="SAM-DEPENDENT METHYLTRANSFERASE SUPERFAMILY PROTEIN"/>
    <property type="match status" value="1"/>
</dbReference>
<dbReference type="SUPFAM" id="SSF53335">
    <property type="entry name" value="S-adenosyl-L-methionine-dependent methyltransferases"/>
    <property type="match status" value="1"/>
</dbReference>
<dbReference type="Gene3D" id="3.40.50.150">
    <property type="entry name" value="Vaccinia Virus protein VP39"/>
    <property type="match status" value="1"/>
</dbReference>
<dbReference type="GO" id="GO:0008270">
    <property type="term" value="F:zinc ion binding"/>
    <property type="evidence" value="ECO:0007669"/>
    <property type="project" value="UniProtKB-KW"/>
</dbReference>
<dbReference type="SUPFAM" id="SSF49764">
    <property type="entry name" value="HSP20-like chaperones"/>
    <property type="match status" value="1"/>
</dbReference>
<protein>
    <recommendedName>
        <fullName evidence="14">MYND-type domain-containing protein</fullName>
    </recommendedName>
</protein>
<accession>A0A9W7E6E6</accession>
<keyword evidence="2" id="KW-0489">Methyltransferase</keyword>
<dbReference type="PROSITE" id="PS50865">
    <property type="entry name" value="ZF_MYND_2"/>
    <property type="match status" value="1"/>
</dbReference>
<evidence type="ECO:0000256" key="6">
    <source>
        <dbReference type="ARBA" id="ARBA00022833"/>
    </source>
</evidence>
<dbReference type="GO" id="GO:0008168">
    <property type="term" value="F:methyltransferase activity"/>
    <property type="evidence" value="ECO:0007669"/>
    <property type="project" value="UniProtKB-KW"/>
</dbReference>
<evidence type="ECO:0000256" key="5">
    <source>
        <dbReference type="ARBA" id="ARBA00022771"/>
    </source>
</evidence>
<sequence length="1214" mass="134682">MSSSTTLLESIGGSIDINVCPSCSSPSAHLKCSRCHSVVYCNKKCQKAHWKAHKKTCTQAAKNFEEARLKEEERRRKKKEEKDRMEMVGRSQDELNILMCEKSYEEAKRELRQAKAVVERLQRETAVAEKAQKEQQQREKEQGKKLTHIIDGIGGDTEKGKVKDGDKKKKAKGKKTKGPLHSSADAPEYGSKTYWNEEYKKGTRYNTSGDSTYEWYWNSYTRMLPLFRSIFHRSDPDAPLKIMDCGCGNSTLLSDLVKDSVITFGYGLDISSEVITLMSHHEADNLKYHYHDLTSPVPPQFVKSHTLEGAIDKGTIDAILSGGKDEEGYRMAVNGATAVILNVFDTLKIGGKLLIFSNLPPKMALDFFNSVVDDVVCVAAYDPNGEEEVKLGTGLKEEAPTTTIDTPIGSIESSTNVHVYKLTKVKKTSVHKTLQQLNTLNLLQDESTKALKEIQLMKERGGKKMEGIKNEVKTLKEESNIEELGRDVDEAASRLGSMALEEQKTAQAQETMDSVVAAGHDKSLAEYAKYKGREMQGTAKFIDSEGREVGTWSQNREDVNIVIDCEGLGMKRFDKDSVGVEFDKKGVSCTLKRFDVAADDDAASDCGEFEEDENVISIRKDFSYGYNVNESTWFIEDSTSIVLSLVKRNVNEAWERLGDTDEEVVKFRDYEKVGKAMANEDDEDTQSSALPSAAYDSDLSIVNITSKSVKVNFALTPKKPSKDFKGASVERDYVVLCDVETPYEDSFRDYVGFEYLFDDDSEEAIQNRETSSSLNSTLTFPFSSSPSASAKTYEFRHLHVTKSLISTSLTFASSGLINHLRVLKEGLECLIDYSGNIGAGYLYLSGIELGDGLDIEVSKETSSWTITENGSPLVEGHFKLSSGTACGGGVFRLEFYPDFDETVLSKSNVTNTSSTPLEVLNSLSCGFCSNSLFASSIKKTGPLPSYYWDEVSDYLSCHTEATVDFNSSDVKASPGAVYEDDRCFLCASSDLGDNAECLNGVEGYGEKEGNTIKINQDINYRGTRNYTSTGLPISCTRCCSTLGYCNPENPTSVRLYKHLVDHGGLSKFLINELIRYATSLACYIFCGVNGSDMVVVKLINWDSRIWEDSEWKKCAKVIWSETEAEEEVEGEEAIEEMFKWVDECCLPGGGKLGGGGLENENKGSKVKMHLSDEEYREFRSMLKQRSTVLPSDVCEGVCVSQGFKSGGNLALIVM</sequence>
<feature type="domain" description="CS" evidence="11">
    <location>
        <begin position="545"/>
        <end position="658"/>
    </location>
</feature>
<feature type="domain" description="MYND-type" evidence="10">
    <location>
        <begin position="20"/>
        <end position="57"/>
    </location>
</feature>
<feature type="compositionally biased region" description="Basic residues" evidence="9">
    <location>
        <begin position="168"/>
        <end position="178"/>
    </location>
</feature>
<dbReference type="Pfam" id="PF04969">
    <property type="entry name" value="CS"/>
    <property type="match status" value="1"/>
</dbReference>
<dbReference type="InterPro" id="IPR051419">
    <property type="entry name" value="Lys/N-term_MeTrsfase_sf"/>
</dbReference>
<feature type="region of interest" description="Disordered" evidence="9">
    <location>
        <begin position="151"/>
        <end position="187"/>
    </location>
</feature>
<dbReference type="InterPro" id="IPR029063">
    <property type="entry name" value="SAM-dependent_MTases_sf"/>
</dbReference>
<dbReference type="OrthoDB" id="197270at2759"/>
<proteinExistence type="inferred from homology"/>
<dbReference type="EMBL" id="BRXY01000136">
    <property type="protein sequence ID" value="GMH70009.1"/>
    <property type="molecule type" value="Genomic_DNA"/>
</dbReference>
<keyword evidence="3" id="KW-0808">Transferase</keyword>
<evidence type="ECO:0000256" key="7">
    <source>
        <dbReference type="PROSITE-ProRule" id="PRU00134"/>
    </source>
</evidence>
<keyword evidence="8" id="KW-0175">Coiled coil</keyword>
<evidence type="ECO:0000256" key="2">
    <source>
        <dbReference type="ARBA" id="ARBA00022603"/>
    </source>
</evidence>
<dbReference type="Pfam" id="PF01753">
    <property type="entry name" value="zf-MYND"/>
    <property type="match status" value="1"/>
</dbReference>
<dbReference type="Gene3D" id="6.10.140.2220">
    <property type="match status" value="1"/>
</dbReference>
<dbReference type="Gene3D" id="2.60.40.790">
    <property type="match status" value="1"/>
</dbReference>
<name>A0A9W7E6E6_9STRA</name>
<evidence type="ECO:0000256" key="8">
    <source>
        <dbReference type="SAM" id="Coils"/>
    </source>
</evidence>
<dbReference type="InterPro" id="IPR008978">
    <property type="entry name" value="HSP20-like_chaperone"/>
</dbReference>
<dbReference type="PROSITE" id="PS51203">
    <property type="entry name" value="CS"/>
    <property type="match status" value="1"/>
</dbReference>
<evidence type="ECO:0000256" key="1">
    <source>
        <dbReference type="ARBA" id="ARBA00008361"/>
    </source>
</evidence>
<evidence type="ECO:0000256" key="4">
    <source>
        <dbReference type="ARBA" id="ARBA00022723"/>
    </source>
</evidence>
<evidence type="ECO:0008006" key="14">
    <source>
        <dbReference type="Google" id="ProtNLM"/>
    </source>
</evidence>
<feature type="compositionally biased region" description="Basic and acidic residues" evidence="9">
    <location>
        <begin position="156"/>
        <end position="167"/>
    </location>
</feature>
<dbReference type="InterPro" id="IPR002893">
    <property type="entry name" value="Znf_MYND"/>
</dbReference>
<dbReference type="Proteomes" id="UP001165085">
    <property type="component" value="Unassembled WGS sequence"/>
</dbReference>
<evidence type="ECO:0000313" key="12">
    <source>
        <dbReference type="EMBL" id="GMH70009.1"/>
    </source>
</evidence>
<evidence type="ECO:0000259" key="10">
    <source>
        <dbReference type="PROSITE" id="PS50865"/>
    </source>
</evidence>
<dbReference type="InterPro" id="IPR019193">
    <property type="entry name" value="UBQ-conj_enz_E2-bd_prot"/>
</dbReference>
<comment type="similarity">
    <text evidence="1">Belongs to the methyltransferase superfamily.</text>
</comment>
<evidence type="ECO:0000313" key="13">
    <source>
        <dbReference type="Proteomes" id="UP001165085"/>
    </source>
</evidence>
<keyword evidence="5 7" id="KW-0863">Zinc-finger</keyword>
<reference evidence="13" key="1">
    <citation type="journal article" date="2023" name="Commun. Biol.">
        <title>Genome analysis of Parmales, the sister group of diatoms, reveals the evolutionary specialization of diatoms from phago-mixotrophs to photoautotrophs.</title>
        <authorList>
            <person name="Ban H."/>
            <person name="Sato S."/>
            <person name="Yoshikawa S."/>
            <person name="Yamada K."/>
            <person name="Nakamura Y."/>
            <person name="Ichinomiya M."/>
            <person name="Sato N."/>
            <person name="Blanc-Mathieu R."/>
            <person name="Endo H."/>
            <person name="Kuwata A."/>
            <person name="Ogata H."/>
        </authorList>
    </citation>
    <scope>NUCLEOTIDE SEQUENCE [LARGE SCALE GENOMIC DNA]</scope>
    <source>
        <strain evidence="13">NIES 3701</strain>
    </source>
</reference>